<reference evidence="5" key="1">
    <citation type="submission" date="2018-02" db="EMBL/GenBank/DDBJ databases">
        <title>Rhizophora mucronata_Transcriptome.</title>
        <authorList>
            <person name="Meera S.P."/>
            <person name="Sreeshan A."/>
            <person name="Augustine A."/>
        </authorList>
    </citation>
    <scope>NUCLEOTIDE SEQUENCE</scope>
    <source>
        <tissue evidence="5">Leaf</tissue>
    </source>
</reference>
<feature type="repeat" description="PPR" evidence="3">
    <location>
        <begin position="196"/>
        <end position="230"/>
    </location>
</feature>
<feature type="repeat" description="PPR" evidence="3">
    <location>
        <begin position="372"/>
        <end position="406"/>
    </location>
</feature>
<dbReference type="InterPro" id="IPR011990">
    <property type="entry name" value="TPR-like_helical_dom_sf"/>
</dbReference>
<dbReference type="PANTHER" id="PTHR47936:SF1">
    <property type="entry name" value="PENTATRICOPEPTIDE REPEAT-CONTAINING PROTEIN GUN1, CHLOROPLASTIC"/>
    <property type="match status" value="1"/>
</dbReference>
<sequence>MVITSWHGLAHQSGVYMPSICGFCGGSANVRNRTHVGICDLNSVSMSAKGQTFFGSIHLRAPHMCLLLVPTRIENLLGVSEAIAGNKSGLVYQENEETGLAEMEKDELDLDLFGQHLPPWGNVGNDQGSDTYSETAAEPSSILRHSITVNESKVCFLEETDEEKLSSRILMLSRSNKVRSALELFRSMEFLHLRINGHACNSLLSSLLRHKLLDNAMDVLEFMKTNGITTGHTYSIILKAIASAQSCDSALNMFAEMEGSSEKKKFDIIVYNTMISVCGRANNWVETERIWKSLKANGHCGTQVTYELLICTFVRCGQYKLALDAYGEMVKNGLEPRDDTLNAVIGACSKEGKWNLALNLIQNMLNCRQKPNLIACNALINSLGRAGKVQLAFRAFKIVKSLGHTPDAYTWYALISSLYRINQHHCALQLFESIKRGQISQMSENVYHLALMSCQKLKLWDKALQILWQMEASGMPVSTATYNLVIGACEIARKLDVALQVYEHMVHQNCTPDMFSYLSLIRSCIRASLWGEMEEILDVAPNSSAYHAAIKAMCLNGKVGLAKKLYVKMPRSALGHNGKGSLES</sequence>
<feature type="domain" description="Pentatricopeptide repeat-containing protein-mitochondrial" evidence="4">
    <location>
        <begin position="174"/>
        <end position="292"/>
    </location>
</feature>
<dbReference type="InterPro" id="IPR057027">
    <property type="entry name" value="TPR_mt"/>
</dbReference>
<organism evidence="5">
    <name type="scientific">Rhizophora mucronata</name>
    <name type="common">Asiatic mangrove</name>
    <dbReference type="NCBI Taxonomy" id="61149"/>
    <lineage>
        <taxon>Eukaryota</taxon>
        <taxon>Viridiplantae</taxon>
        <taxon>Streptophyta</taxon>
        <taxon>Embryophyta</taxon>
        <taxon>Tracheophyta</taxon>
        <taxon>Spermatophyta</taxon>
        <taxon>Magnoliopsida</taxon>
        <taxon>eudicotyledons</taxon>
        <taxon>Gunneridae</taxon>
        <taxon>Pentapetalae</taxon>
        <taxon>rosids</taxon>
        <taxon>fabids</taxon>
        <taxon>Malpighiales</taxon>
        <taxon>Rhizophoraceae</taxon>
        <taxon>Rhizophora</taxon>
    </lineage>
</organism>
<evidence type="ECO:0000256" key="3">
    <source>
        <dbReference type="PROSITE-ProRule" id="PRU00708"/>
    </source>
</evidence>
<evidence type="ECO:0000313" key="5">
    <source>
        <dbReference type="EMBL" id="MBX41411.1"/>
    </source>
</evidence>
<dbReference type="PROSITE" id="PS51375">
    <property type="entry name" value="PPR"/>
    <property type="match status" value="6"/>
</dbReference>
<dbReference type="NCBIfam" id="TIGR00756">
    <property type="entry name" value="PPR"/>
    <property type="match status" value="6"/>
</dbReference>
<feature type="repeat" description="PPR" evidence="3">
    <location>
        <begin position="267"/>
        <end position="301"/>
    </location>
</feature>
<feature type="repeat" description="PPR" evidence="3">
    <location>
        <begin position="302"/>
        <end position="336"/>
    </location>
</feature>
<dbReference type="Pfam" id="PF13812">
    <property type="entry name" value="PPR_3"/>
    <property type="match status" value="1"/>
</dbReference>
<evidence type="ECO:0000256" key="1">
    <source>
        <dbReference type="ARBA" id="ARBA00007626"/>
    </source>
</evidence>
<feature type="repeat" description="PPR" evidence="3">
    <location>
        <begin position="478"/>
        <end position="512"/>
    </location>
</feature>
<proteinExistence type="inferred from homology"/>
<dbReference type="EMBL" id="GGEC01060927">
    <property type="protein sequence ID" value="MBX41411.1"/>
    <property type="molecule type" value="Transcribed_RNA"/>
</dbReference>
<name>A0A2P2NG01_RHIMU</name>
<keyword evidence="2" id="KW-0677">Repeat</keyword>
<evidence type="ECO:0000259" key="4">
    <source>
        <dbReference type="Pfam" id="PF23276"/>
    </source>
</evidence>
<dbReference type="Pfam" id="PF01535">
    <property type="entry name" value="PPR"/>
    <property type="match status" value="1"/>
</dbReference>
<dbReference type="AlphaFoldDB" id="A0A2P2NG01"/>
<dbReference type="Gene3D" id="1.25.40.10">
    <property type="entry name" value="Tetratricopeptide repeat domain"/>
    <property type="match status" value="3"/>
</dbReference>
<protein>
    <recommendedName>
        <fullName evidence="4">Pentatricopeptide repeat-containing protein-mitochondrial domain-containing protein</fullName>
    </recommendedName>
</protein>
<dbReference type="InterPro" id="IPR002885">
    <property type="entry name" value="PPR_rpt"/>
</dbReference>
<accession>A0A2P2NG01</accession>
<feature type="domain" description="Pentatricopeptide repeat-containing protein-mitochondrial" evidence="4">
    <location>
        <begin position="376"/>
        <end position="505"/>
    </location>
</feature>
<evidence type="ECO:0000256" key="2">
    <source>
        <dbReference type="ARBA" id="ARBA00022737"/>
    </source>
</evidence>
<feature type="repeat" description="PPR" evidence="3">
    <location>
        <begin position="337"/>
        <end position="371"/>
    </location>
</feature>
<dbReference type="PANTHER" id="PTHR47936">
    <property type="entry name" value="PPR_LONG DOMAIN-CONTAINING PROTEIN"/>
    <property type="match status" value="1"/>
</dbReference>
<dbReference type="Pfam" id="PF23276">
    <property type="entry name" value="TPR_24"/>
    <property type="match status" value="2"/>
</dbReference>
<comment type="similarity">
    <text evidence="1">Belongs to the PPR family. P subfamily.</text>
</comment>